<protein>
    <submittedName>
        <fullName evidence="2">Uncharacterized protein</fullName>
    </submittedName>
</protein>
<organism evidence="2 3">
    <name type="scientific">Scandinavium lactucae</name>
    <dbReference type="NCBI Taxonomy" id="3095028"/>
    <lineage>
        <taxon>Bacteria</taxon>
        <taxon>Pseudomonadati</taxon>
        <taxon>Pseudomonadota</taxon>
        <taxon>Gammaproteobacteria</taxon>
        <taxon>Enterobacterales</taxon>
        <taxon>Enterobacteriaceae</taxon>
        <taxon>Scandinavium</taxon>
    </lineage>
</organism>
<comment type="caution">
    <text evidence="2">The sequence shown here is derived from an EMBL/GenBank/DDBJ whole genome shotgun (WGS) entry which is preliminary data.</text>
</comment>
<proteinExistence type="predicted"/>
<dbReference type="RefSeq" id="WP_319786359.1">
    <property type="nucleotide sequence ID" value="NZ_JAWXRD010000031.1"/>
</dbReference>
<feature type="region of interest" description="Disordered" evidence="1">
    <location>
        <begin position="206"/>
        <end position="231"/>
    </location>
</feature>
<evidence type="ECO:0000313" key="2">
    <source>
        <dbReference type="EMBL" id="MDX6041277.1"/>
    </source>
</evidence>
<evidence type="ECO:0000313" key="3">
    <source>
        <dbReference type="Proteomes" id="UP001275664"/>
    </source>
</evidence>
<accession>A0ABU4QRZ3</accession>
<sequence length="231" mass="27023">MYPVDNSVPHLLWCILVALRTAEEDSPFTSETARRRFISDWLDMGRDNPNFRGMASEFTSLRELLEKTDKATRVMDTLSTLLDHAYAAEQCDLFRFRSAFNTLLQLGWQHIVCRYPENITAELMERRKGDRRHLLQLTRTEQAFHPVGNMVQPVTFQLLFSRKDAEQLDAETTFHQEGFQVVYARKELCLTKDRIIRTLHIGTPSLPEEEWNPQQQDIWLPESGPVQKAYH</sequence>
<dbReference type="EMBL" id="JAWXRD010000031">
    <property type="protein sequence ID" value="MDX6041277.1"/>
    <property type="molecule type" value="Genomic_DNA"/>
</dbReference>
<keyword evidence="3" id="KW-1185">Reference proteome</keyword>
<evidence type="ECO:0000256" key="1">
    <source>
        <dbReference type="SAM" id="MobiDB-lite"/>
    </source>
</evidence>
<reference evidence="2 3" key="1">
    <citation type="submission" date="2023-11" db="EMBL/GenBank/DDBJ databases">
        <title>Scandinavium wanjuensis sp. nov., isolated from lettuce South Korea.</title>
        <authorList>
            <person name="Park J."/>
            <person name="Park S."/>
            <person name="Oh K.K."/>
            <person name="Cho G.S."/>
            <person name="Franz C.M.A.P."/>
        </authorList>
    </citation>
    <scope>NUCLEOTIDE SEQUENCE [LARGE SCALE GENOMIC DNA]</scope>
    <source>
        <strain evidence="2 3">V105_6</strain>
    </source>
</reference>
<dbReference type="Proteomes" id="UP001275664">
    <property type="component" value="Unassembled WGS sequence"/>
</dbReference>
<gene>
    <name evidence="2" type="ORF">SIK69_13875</name>
</gene>
<name>A0ABU4QRZ3_9ENTR</name>